<dbReference type="Proteomes" id="UP000017429">
    <property type="component" value="Chromosome"/>
</dbReference>
<keyword evidence="3" id="KW-1185">Reference proteome</keyword>
<dbReference type="CDD" id="cd12797">
    <property type="entry name" value="M23_peptidase"/>
    <property type="match status" value="1"/>
</dbReference>
<dbReference type="OrthoDB" id="5244067at2"/>
<evidence type="ECO:0000313" key="3">
    <source>
        <dbReference type="Proteomes" id="UP000017429"/>
    </source>
</evidence>
<dbReference type="Pfam" id="PF01551">
    <property type="entry name" value="Peptidase_M23"/>
    <property type="match status" value="1"/>
</dbReference>
<sequence length="134" mass="15253">MGNGYKTDNNVYTFSYCHLKEFDHKLIGTKKEVKAGDLIGYTGSSGNAKGSDSPHLHIEIRSIGAEGLGGLDKKINPACFFDFKYPSNEIAPCNKWSDHKSIDDFFSDKNPYKEYIKTNFTEQYDYVAKKYKKK</sequence>
<evidence type="ECO:0000259" key="1">
    <source>
        <dbReference type="Pfam" id="PF01551"/>
    </source>
</evidence>
<dbReference type="KEGG" id="msch:N508_000613"/>
<name>V2Q4N7_9BACT</name>
<protein>
    <recommendedName>
        <fullName evidence="1">M23ase beta-sheet core domain-containing protein</fullName>
    </recommendedName>
</protein>
<dbReference type="InterPro" id="IPR016047">
    <property type="entry name" value="M23ase_b-sheet_dom"/>
</dbReference>
<dbReference type="InterPro" id="IPR011055">
    <property type="entry name" value="Dup_hybrid_motif"/>
</dbReference>
<dbReference type="AlphaFoldDB" id="V2Q4N7"/>
<reference evidence="2" key="1">
    <citation type="journal article" date="2014" name="Genome Announc.">
        <title>Draft genome sequences of the altered schaedler flora, a defined bacterial community from gnotobiotic mice.</title>
        <authorList>
            <person name="Wannemuehler M.J."/>
            <person name="Overstreet A.M."/>
            <person name="Ward D.V."/>
            <person name="Phillips G.J."/>
        </authorList>
    </citation>
    <scope>NUCLEOTIDE SEQUENCE</scope>
    <source>
        <strain evidence="2">ASF457</strain>
    </source>
</reference>
<accession>V2Q4N7</accession>
<dbReference type="Gene3D" id="2.70.70.10">
    <property type="entry name" value="Glucose Permease (Domain IIA)"/>
    <property type="match status" value="1"/>
</dbReference>
<evidence type="ECO:0000313" key="2">
    <source>
        <dbReference type="EMBL" id="USF23549.1"/>
    </source>
</evidence>
<dbReference type="SUPFAM" id="SSF51261">
    <property type="entry name" value="Duplicated hybrid motif"/>
    <property type="match status" value="1"/>
</dbReference>
<organism evidence="2 3">
    <name type="scientific">Mucispirillum schaedleri ASF457</name>
    <dbReference type="NCBI Taxonomy" id="1379858"/>
    <lineage>
        <taxon>Bacteria</taxon>
        <taxon>Pseudomonadati</taxon>
        <taxon>Deferribacterota</taxon>
        <taxon>Deferribacteres</taxon>
        <taxon>Deferribacterales</taxon>
        <taxon>Mucispirillaceae</taxon>
        <taxon>Mucispirillum</taxon>
    </lineage>
</organism>
<reference evidence="2" key="2">
    <citation type="submission" date="2022-05" db="EMBL/GenBank/DDBJ databases">
        <authorList>
            <person name="Proctor A.L."/>
            <person name="Phillips G.J."/>
            <person name="Wannemuehler M.J."/>
        </authorList>
    </citation>
    <scope>NUCLEOTIDE SEQUENCE</scope>
    <source>
        <strain evidence="2">ASF457</strain>
    </source>
</reference>
<gene>
    <name evidence="2" type="ORF">N508_000613</name>
</gene>
<dbReference type="RefSeq" id="WP_023274922.1">
    <property type="nucleotide sequence ID" value="NZ_CP097562.1"/>
</dbReference>
<reference evidence="2" key="3">
    <citation type="submission" date="2022-06" db="EMBL/GenBank/DDBJ databases">
        <title>Resources to Facilitate Use of the Altered Schaedler Flora (ASF) Mouse Model to Study Microbiome Function.</title>
        <authorList>
            <person name="Proctor A."/>
            <person name="Parvinroo S."/>
            <person name="Richie T."/>
            <person name="Jia X."/>
            <person name="Lee S.T.M."/>
            <person name="Karp P.D."/>
            <person name="Paley S."/>
            <person name="Kostic A.D."/>
            <person name="Pierre J.F."/>
            <person name="Wannemuehler M.J."/>
            <person name="Phillips G.J."/>
        </authorList>
    </citation>
    <scope>NUCLEOTIDE SEQUENCE</scope>
    <source>
        <strain evidence="2">ASF457</strain>
    </source>
</reference>
<dbReference type="EMBL" id="CP097562">
    <property type="protein sequence ID" value="USF23549.1"/>
    <property type="molecule type" value="Genomic_DNA"/>
</dbReference>
<feature type="domain" description="M23ase beta-sheet core" evidence="1">
    <location>
        <begin position="9"/>
        <end position="63"/>
    </location>
</feature>
<proteinExistence type="predicted"/>